<organism evidence="4 5">
    <name type="scientific">Eiseniibacteriota bacterium</name>
    <dbReference type="NCBI Taxonomy" id="2212470"/>
    <lineage>
        <taxon>Bacteria</taxon>
        <taxon>Candidatus Eiseniibacteriota</taxon>
    </lineage>
</organism>
<evidence type="ECO:0000256" key="1">
    <source>
        <dbReference type="ARBA" id="ARBA00023002"/>
    </source>
</evidence>
<gene>
    <name evidence="4" type="ORF">E6K78_00235</name>
</gene>
<dbReference type="SUPFAM" id="SSF50129">
    <property type="entry name" value="GroES-like"/>
    <property type="match status" value="1"/>
</dbReference>
<evidence type="ECO:0000313" key="5">
    <source>
        <dbReference type="Proteomes" id="UP000316609"/>
    </source>
</evidence>
<feature type="domain" description="Alcohol dehydrogenase-like N-terminal" evidence="3">
    <location>
        <begin position="21"/>
        <end position="136"/>
    </location>
</feature>
<dbReference type="InterPro" id="IPR011032">
    <property type="entry name" value="GroES-like_sf"/>
</dbReference>
<accession>A0A538TYI0</accession>
<keyword evidence="1" id="KW-0560">Oxidoreductase</keyword>
<dbReference type="AlphaFoldDB" id="A0A538TYI0"/>
<name>A0A538TYI0_UNCEI</name>
<dbReference type="Gene3D" id="3.90.180.10">
    <property type="entry name" value="Medium-chain alcohol dehydrogenases, catalytic domain"/>
    <property type="match status" value="1"/>
</dbReference>
<dbReference type="EMBL" id="VBOY01000005">
    <property type="protein sequence ID" value="TMQ68700.1"/>
    <property type="molecule type" value="Genomic_DNA"/>
</dbReference>
<evidence type="ECO:0000259" key="3">
    <source>
        <dbReference type="Pfam" id="PF08240"/>
    </source>
</evidence>
<evidence type="ECO:0000313" key="4">
    <source>
        <dbReference type="EMBL" id="TMQ68700.1"/>
    </source>
</evidence>
<dbReference type="PANTHER" id="PTHR43401">
    <property type="entry name" value="L-THREONINE 3-DEHYDROGENASE"/>
    <property type="match status" value="1"/>
</dbReference>
<dbReference type="PANTHER" id="PTHR43401:SF5">
    <property type="entry name" value="ALCOHOL DEHYDROGENASE-RELATED"/>
    <property type="match status" value="1"/>
</dbReference>
<sequence>MRSTARQSRPELQEVPEPHAGPGQVVVKVAGSGLCHTDFTVVSRDRGYWKDDPPPFTLGQEIAGWVEELGTGVKGFQRGDAVAVNPSWSSCGRCHMCRSGEENHCLFQKAIRAPGVGYDGGHAPYVLVPEARFLLTPSR</sequence>
<proteinExistence type="predicted"/>
<dbReference type="GO" id="GO:0016491">
    <property type="term" value="F:oxidoreductase activity"/>
    <property type="evidence" value="ECO:0007669"/>
    <property type="project" value="UniProtKB-KW"/>
</dbReference>
<comment type="caution">
    <text evidence="4">The sequence shown here is derived from an EMBL/GenBank/DDBJ whole genome shotgun (WGS) entry which is preliminary data.</text>
</comment>
<feature type="region of interest" description="Disordered" evidence="2">
    <location>
        <begin position="1"/>
        <end position="23"/>
    </location>
</feature>
<reference evidence="4 5" key="1">
    <citation type="journal article" date="2019" name="Nat. Microbiol.">
        <title>Mediterranean grassland soil C-N compound turnover is dependent on rainfall and depth, and is mediated by genomically divergent microorganisms.</title>
        <authorList>
            <person name="Diamond S."/>
            <person name="Andeer P.F."/>
            <person name="Li Z."/>
            <person name="Crits-Christoph A."/>
            <person name="Burstein D."/>
            <person name="Anantharaman K."/>
            <person name="Lane K.R."/>
            <person name="Thomas B.C."/>
            <person name="Pan C."/>
            <person name="Northen T.R."/>
            <person name="Banfield J.F."/>
        </authorList>
    </citation>
    <scope>NUCLEOTIDE SEQUENCE [LARGE SCALE GENOMIC DNA]</scope>
    <source>
        <strain evidence="4">WS_8</strain>
    </source>
</reference>
<dbReference type="Pfam" id="PF08240">
    <property type="entry name" value="ADH_N"/>
    <property type="match status" value="1"/>
</dbReference>
<protein>
    <recommendedName>
        <fullName evidence="3">Alcohol dehydrogenase-like N-terminal domain-containing protein</fullName>
    </recommendedName>
</protein>
<evidence type="ECO:0000256" key="2">
    <source>
        <dbReference type="SAM" id="MobiDB-lite"/>
    </source>
</evidence>
<dbReference type="InterPro" id="IPR050129">
    <property type="entry name" value="Zn_alcohol_dh"/>
</dbReference>
<dbReference type="Proteomes" id="UP000316609">
    <property type="component" value="Unassembled WGS sequence"/>
</dbReference>
<dbReference type="InterPro" id="IPR013154">
    <property type="entry name" value="ADH-like_N"/>
</dbReference>